<dbReference type="GO" id="GO:0000166">
    <property type="term" value="F:nucleotide binding"/>
    <property type="evidence" value="ECO:0007669"/>
    <property type="project" value="InterPro"/>
</dbReference>
<dbReference type="Pfam" id="PF01408">
    <property type="entry name" value="GFO_IDH_MocA"/>
    <property type="match status" value="1"/>
</dbReference>
<dbReference type="Pfam" id="PF22725">
    <property type="entry name" value="GFO_IDH_MocA_C3"/>
    <property type="match status" value="1"/>
</dbReference>
<accession>A0A382JIG4</accession>
<dbReference type="Gene3D" id="3.30.360.10">
    <property type="entry name" value="Dihydrodipicolinate Reductase, domain 2"/>
    <property type="match status" value="1"/>
</dbReference>
<dbReference type="InterPro" id="IPR036291">
    <property type="entry name" value="NAD(P)-bd_dom_sf"/>
</dbReference>
<sequence length="319" mass="34264">MRVAVIGVGHFGSLHAEKYAAMDGVELVAVVDQDIERGAEIAARQGCEALTDFNKLAGRVDAASLAVPTSLHYDIGQAVLELGINLLVEKPITETVNTANALIATAKARDLTMQVGHLERFSPAYFALAEQVSKPLFIEANRIAPFKPRAKDVNVVLDLMIHDIDLITALVGAPLISVDAVGAAVVSEMEDIVSARLGFASGCAANLTASRVSLKTERSMRIFQPDSYLVADLAQRKVTSRRKGDGEMFPGIPNIETEEFSFEETDALAVEIGAFIHCVRNKETPAVTGEAGRDAVQAAQMITDSLQSHRRLLERSGVI</sequence>
<dbReference type="PANTHER" id="PTHR43377">
    <property type="entry name" value="BILIVERDIN REDUCTASE A"/>
    <property type="match status" value="1"/>
</dbReference>
<dbReference type="EMBL" id="UINC01074376">
    <property type="protein sequence ID" value="SVC11498.1"/>
    <property type="molecule type" value="Genomic_DNA"/>
</dbReference>
<feature type="domain" description="Gfo/Idh/MocA-like oxidoreductase N-terminal" evidence="1">
    <location>
        <begin position="1"/>
        <end position="117"/>
    </location>
</feature>
<name>A0A382JIG4_9ZZZZ</name>
<feature type="domain" description="GFO/IDH/MocA-like oxidoreductase" evidence="2">
    <location>
        <begin position="152"/>
        <end position="222"/>
    </location>
</feature>
<dbReference type="InterPro" id="IPR000683">
    <property type="entry name" value="Gfo/Idh/MocA-like_OxRdtase_N"/>
</dbReference>
<dbReference type="AlphaFoldDB" id="A0A382JIG4"/>
<protein>
    <submittedName>
        <fullName evidence="3">Uncharacterized protein</fullName>
    </submittedName>
</protein>
<organism evidence="3">
    <name type="scientific">marine metagenome</name>
    <dbReference type="NCBI Taxonomy" id="408172"/>
    <lineage>
        <taxon>unclassified sequences</taxon>
        <taxon>metagenomes</taxon>
        <taxon>ecological metagenomes</taxon>
    </lineage>
</organism>
<dbReference type="PANTHER" id="PTHR43377:SF1">
    <property type="entry name" value="BILIVERDIN REDUCTASE A"/>
    <property type="match status" value="1"/>
</dbReference>
<evidence type="ECO:0000313" key="3">
    <source>
        <dbReference type="EMBL" id="SVC11498.1"/>
    </source>
</evidence>
<proteinExistence type="predicted"/>
<dbReference type="Gene3D" id="3.40.50.720">
    <property type="entry name" value="NAD(P)-binding Rossmann-like Domain"/>
    <property type="match status" value="1"/>
</dbReference>
<dbReference type="InterPro" id="IPR051450">
    <property type="entry name" value="Gfo/Idh/MocA_Oxidoreductases"/>
</dbReference>
<dbReference type="SUPFAM" id="SSF55347">
    <property type="entry name" value="Glyceraldehyde-3-phosphate dehydrogenase-like, C-terminal domain"/>
    <property type="match status" value="1"/>
</dbReference>
<evidence type="ECO:0000259" key="2">
    <source>
        <dbReference type="Pfam" id="PF22725"/>
    </source>
</evidence>
<dbReference type="InterPro" id="IPR055170">
    <property type="entry name" value="GFO_IDH_MocA-like_dom"/>
</dbReference>
<reference evidence="3" key="1">
    <citation type="submission" date="2018-05" db="EMBL/GenBank/DDBJ databases">
        <authorList>
            <person name="Lanie J.A."/>
            <person name="Ng W.-L."/>
            <person name="Kazmierczak K.M."/>
            <person name="Andrzejewski T.M."/>
            <person name="Davidsen T.M."/>
            <person name="Wayne K.J."/>
            <person name="Tettelin H."/>
            <person name="Glass J.I."/>
            <person name="Rusch D."/>
            <person name="Podicherti R."/>
            <person name="Tsui H.-C.T."/>
            <person name="Winkler M.E."/>
        </authorList>
    </citation>
    <scope>NUCLEOTIDE SEQUENCE</scope>
</reference>
<evidence type="ECO:0000259" key="1">
    <source>
        <dbReference type="Pfam" id="PF01408"/>
    </source>
</evidence>
<gene>
    <name evidence="3" type="ORF">METZ01_LOCUS264352</name>
</gene>
<dbReference type="SUPFAM" id="SSF51735">
    <property type="entry name" value="NAD(P)-binding Rossmann-fold domains"/>
    <property type="match status" value="1"/>
</dbReference>